<gene>
    <name evidence="1" type="ORF">SAMN00790413_04509</name>
</gene>
<protein>
    <submittedName>
        <fullName evidence="1">Uncharacterized protein</fullName>
    </submittedName>
</protein>
<dbReference type="STRING" id="695939.SAMN00790413_04509"/>
<dbReference type="EMBL" id="FWWU01000005">
    <property type="protein sequence ID" value="SMB81245.1"/>
    <property type="molecule type" value="Genomic_DNA"/>
</dbReference>
<keyword evidence="2" id="KW-1185">Reference proteome</keyword>
<sequence>MPQLMLKVCPTVSWASFPVPTSPPLNAIRCTFRPAPVECGVANAVVLACTLTAAPEAQNHPLWLELLQERESRHLRADDALYAAADLAGALARHPRGNHGRPLSPEASGAAIKLLGQLHRWMDELPRKEQRRA</sequence>
<organism evidence="1 2">
    <name type="scientific">Deinococcus hopiensis KR-140</name>
    <dbReference type="NCBI Taxonomy" id="695939"/>
    <lineage>
        <taxon>Bacteria</taxon>
        <taxon>Thermotogati</taxon>
        <taxon>Deinococcota</taxon>
        <taxon>Deinococci</taxon>
        <taxon>Deinococcales</taxon>
        <taxon>Deinococcaceae</taxon>
        <taxon>Deinococcus</taxon>
    </lineage>
</organism>
<name>A0A1W1UJD7_9DEIO</name>
<accession>A0A1W1UJD7</accession>
<evidence type="ECO:0000313" key="1">
    <source>
        <dbReference type="EMBL" id="SMB81245.1"/>
    </source>
</evidence>
<reference evidence="1 2" key="1">
    <citation type="submission" date="2017-04" db="EMBL/GenBank/DDBJ databases">
        <authorList>
            <person name="Afonso C.L."/>
            <person name="Miller P.J."/>
            <person name="Scott M.A."/>
            <person name="Spackman E."/>
            <person name="Goraichik I."/>
            <person name="Dimitrov K.M."/>
            <person name="Suarez D.L."/>
            <person name="Swayne D.E."/>
        </authorList>
    </citation>
    <scope>NUCLEOTIDE SEQUENCE [LARGE SCALE GENOMIC DNA]</scope>
    <source>
        <strain evidence="1 2">KR-140</strain>
    </source>
</reference>
<dbReference type="Proteomes" id="UP000192582">
    <property type="component" value="Unassembled WGS sequence"/>
</dbReference>
<dbReference type="AlphaFoldDB" id="A0A1W1UJD7"/>
<evidence type="ECO:0000313" key="2">
    <source>
        <dbReference type="Proteomes" id="UP000192582"/>
    </source>
</evidence>
<proteinExistence type="predicted"/>